<dbReference type="SUPFAM" id="SSF81383">
    <property type="entry name" value="F-box domain"/>
    <property type="match status" value="1"/>
</dbReference>
<feature type="domain" description="F-box" evidence="1">
    <location>
        <begin position="2"/>
        <end position="47"/>
    </location>
</feature>
<dbReference type="Proteomes" id="UP001215598">
    <property type="component" value="Unassembled WGS sequence"/>
</dbReference>
<gene>
    <name evidence="2" type="ORF">B0H16DRAFT_1703697</name>
</gene>
<comment type="caution">
    <text evidence="2">The sequence shown here is derived from an EMBL/GenBank/DDBJ whole genome shotgun (WGS) entry which is preliminary data.</text>
</comment>
<dbReference type="PROSITE" id="PS50181">
    <property type="entry name" value="FBOX"/>
    <property type="match status" value="1"/>
</dbReference>
<sequence length="398" mass="44205">MPPKFTLLPTELLDAVASHLPILDLLALCRTNRGLYHICLRWIYRSVSPSTVACTVRVLKTLISNIPAAAHMRVLVIVIPLEGVLKSFKRLLSTALANLTSLESFNYASSPTLCAAFTHIRFPRLQDCLITLCPDAIIFLRLHPTLVRLGVVSDWPSDIAPYLGLSDLSLPALRDFSGPASTLPLILPNSPVEIMTISWDPNPHEAYPAVFAAIAAAREPSRIVHMHNFVYTTWDPALLLAIAEHLPHLTVLRVFYANIPGMPPDAGEIEAFYDILKITILDLPNLKTLSCTARGNPSPTTADLALEIRMLGEWGCRSALLRNCTLPSDTMWVRKADNFWYPYAPNMDPVESLWRLRWLVEAAVRTPAEYPGYAAQMEQVVGNPQWTEMVEALNAEAP</sequence>
<protein>
    <recommendedName>
        <fullName evidence="1">F-box domain-containing protein</fullName>
    </recommendedName>
</protein>
<organism evidence="2 3">
    <name type="scientific">Mycena metata</name>
    <dbReference type="NCBI Taxonomy" id="1033252"/>
    <lineage>
        <taxon>Eukaryota</taxon>
        <taxon>Fungi</taxon>
        <taxon>Dikarya</taxon>
        <taxon>Basidiomycota</taxon>
        <taxon>Agaricomycotina</taxon>
        <taxon>Agaricomycetes</taxon>
        <taxon>Agaricomycetidae</taxon>
        <taxon>Agaricales</taxon>
        <taxon>Marasmiineae</taxon>
        <taxon>Mycenaceae</taxon>
        <taxon>Mycena</taxon>
    </lineage>
</organism>
<reference evidence="2" key="1">
    <citation type="submission" date="2023-03" db="EMBL/GenBank/DDBJ databases">
        <title>Massive genome expansion in bonnet fungi (Mycena s.s.) driven by repeated elements and novel gene families across ecological guilds.</title>
        <authorList>
            <consortium name="Lawrence Berkeley National Laboratory"/>
            <person name="Harder C.B."/>
            <person name="Miyauchi S."/>
            <person name="Viragh M."/>
            <person name="Kuo A."/>
            <person name="Thoen E."/>
            <person name="Andreopoulos B."/>
            <person name="Lu D."/>
            <person name="Skrede I."/>
            <person name="Drula E."/>
            <person name="Henrissat B."/>
            <person name="Morin E."/>
            <person name="Kohler A."/>
            <person name="Barry K."/>
            <person name="LaButti K."/>
            <person name="Morin E."/>
            <person name="Salamov A."/>
            <person name="Lipzen A."/>
            <person name="Mereny Z."/>
            <person name="Hegedus B."/>
            <person name="Baldrian P."/>
            <person name="Stursova M."/>
            <person name="Weitz H."/>
            <person name="Taylor A."/>
            <person name="Grigoriev I.V."/>
            <person name="Nagy L.G."/>
            <person name="Martin F."/>
            <person name="Kauserud H."/>
        </authorList>
    </citation>
    <scope>NUCLEOTIDE SEQUENCE</scope>
    <source>
        <strain evidence="2">CBHHK182m</strain>
    </source>
</reference>
<dbReference type="InterPro" id="IPR036047">
    <property type="entry name" value="F-box-like_dom_sf"/>
</dbReference>
<accession>A0AAD7MCM3</accession>
<evidence type="ECO:0000313" key="2">
    <source>
        <dbReference type="EMBL" id="KAJ7710230.1"/>
    </source>
</evidence>
<dbReference type="AlphaFoldDB" id="A0AAD7MCM3"/>
<proteinExistence type="predicted"/>
<dbReference type="EMBL" id="JARKIB010000411">
    <property type="protein sequence ID" value="KAJ7710230.1"/>
    <property type="molecule type" value="Genomic_DNA"/>
</dbReference>
<name>A0AAD7MCM3_9AGAR</name>
<keyword evidence="3" id="KW-1185">Reference proteome</keyword>
<dbReference type="InterPro" id="IPR001810">
    <property type="entry name" value="F-box_dom"/>
</dbReference>
<evidence type="ECO:0000313" key="3">
    <source>
        <dbReference type="Proteomes" id="UP001215598"/>
    </source>
</evidence>
<evidence type="ECO:0000259" key="1">
    <source>
        <dbReference type="PROSITE" id="PS50181"/>
    </source>
</evidence>